<dbReference type="InterPro" id="IPR010016">
    <property type="entry name" value="PxpB"/>
</dbReference>
<dbReference type="OrthoDB" id="9782422at2"/>
<dbReference type="NCBIfam" id="TIGR00370">
    <property type="entry name" value="5-oxoprolinase subunit PxpB"/>
    <property type="match status" value="1"/>
</dbReference>
<dbReference type="PANTHER" id="PTHR43309:SF5">
    <property type="entry name" value="5-OXOPROLINASE SUBUNIT C"/>
    <property type="match status" value="1"/>
</dbReference>
<dbReference type="SUPFAM" id="SSF160467">
    <property type="entry name" value="PH0987 N-terminal domain-like"/>
    <property type="match status" value="1"/>
</dbReference>
<dbReference type="Proteomes" id="UP000266340">
    <property type="component" value="Unassembled WGS sequence"/>
</dbReference>
<keyword evidence="1" id="KW-0547">Nucleotide-binding</keyword>
<evidence type="ECO:0000313" key="6">
    <source>
        <dbReference type="EMBL" id="RIE03641.1"/>
    </source>
</evidence>
<comment type="caution">
    <text evidence="6">The sequence shown here is derived from an EMBL/GenBank/DDBJ whole genome shotgun (WGS) entry which is preliminary data.</text>
</comment>
<keyword evidence="3" id="KW-0067">ATP-binding</keyword>
<feature type="domain" description="Carboxyltransferase" evidence="4">
    <location>
        <begin position="5"/>
        <end position="203"/>
    </location>
</feature>
<name>A0A398CWQ5_9BACL</name>
<dbReference type="Gene3D" id="2.40.100.10">
    <property type="entry name" value="Cyclophilin-like"/>
    <property type="match status" value="2"/>
</dbReference>
<dbReference type="InterPro" id="IPR029000">
    <property type="entry name" value="Cyclophilin-like_dom_sf"/>
</dbReference>
<dbReference type="EMBL" id="QXJM01000032">
    <property type="protein sequence ID" value="RIE03641.1"/>
    <property type="molecule type" value="Genomic_DNA"/>
</dbReference>
<dbReference type="AlphaFoldDB" id="A0A398CWQ5"/>
<gene>
    <name evidence="6" type="primary">pxpB</name>
    <name evidence="6" type="ORF">D3H35_10090</name>
</gene>
<evidence type="ECO:0000259" key="5">
    <source>
        <dbReference type="SMART" id="SM00797"/>
    </source>
</evidence>
<dbReference type="InterPro" id="IPR003833">
    <property type="entry name" value="CT_C_D"/>
</dbReference>
<dbReference type="Pfam" id="PF02626">
    <property type="entry name" value="CT_A_B"/>
    <property type="match status" value="1"/>
</dbReference>
<dbReference type="PANTHER" id="PTHR43309">
    <property type="entry name" value="5-OXOPROLINASE SUBUNIT C"/>
    <property type="match status" value="1"/>
</dbReference>
<evidence type="ECO:0000259" key="4">
    <source>
        <dbReference type="SMART" id="SM00796"/>
    </source>
</evidence>
<evidence type="ECO:0000256" key="2">
    <source>
        <dbReference type="ARBA" id="ARBA00022801"/>
    </source>
</evidence>
<dbReference type="NCBIfam" id="TIGR00724">
    <property type="entry name" value="urea_amlyse_rel"/>
    <property type="match status" value="1"/>
</dbReference>
<evidence type="ECO:0000313" key="7">
    <source>
        <dbReference type="Proteomes" id="UP000266340"/>
    </source>
</evidence>
<evidence type="ECO:0000256" key="3">
    <source>
        <dbReference type="ARBA" id="ARBA00022840"/>
    </source>
</evidence>
<dbReference type="InterPro" id="IPR003778">
    <property type="entry name" value="CT_A_B"/>
</dbReference>
<dbReference type="SMART" id="SM00797">
    <property type="entry name" value="AHS2"/>
    <property type="match status" value="1"/>
</dbReference>
<feature type="domain" description="Carboxyltransferase" evidence="5">
    <location>
        <begin position="262"/>
        <end position="569"/>
    </location>
</feature>
<accession>A0A398CWQ5</accession>
<dbReference type="Gene3D" id="3.30.1360.40">
    <property type="match status" value="1"/>
</dbReference>
<reference evidence="6 7" key="1">
    <citation type="submission" date="2018-09" db="EMBL/GenBank/DDBJ databases">
        <title>Cohnella cavernae sp. nov., isolated from a karst cave.</title>
        <authorList>
            <person name="Zhu H."/>
        </authorList>
    </citation>
    <scope>NUCLEOTIDE SEQUENCE [LARGE SCALE GENOMIC DNA]</scope>
    <source>
        <strain evidence="6 7">K2E09-144</strain>
    </source>
</reference>
<keyword evidence="2 6" id="KW-0378">Hydrolase</keyword>
<dbReference type="SUPFAM" id="SSF50891">
    <property type="entry name" value="Cyclophilin-like"/>
    <property type="match status" value="2"/>
</dbReference>
<proteinExistence type="predicted"/>
<dbReference type="Pfam" id="PF02682">
    <property type="entry name" value="CT_C_D"/>
    <property type="match status" value="1"/>
</dbReference>
<sequence length="591" mass="62323">MANGMFIRHLGDRALLFAWNERVVPKASMASLAAQIRQWKVPWIGDVVPGYATIAVHCRGASPAEEAAAALAERIAACEGAELPEPRTLTVPVRYGGEDGPDLEACCARCGLTEEQFIERHSGTVYEVAMIGFAPGFPYLSGLDDALAQPRHETPRKRVPAGSVGIAGGQTGIYPVASPGGWQIVGRTDERLFRPGEEEPFALTPGDRVRFVPAAKLDAADEPQSANAREQEAEGEGAAVLTVVSPGLLTTVQDLGRPGWQAWGVSVGGAMDSIALRTANILAGNGEEAACLEMTLVGAAFRVERDTVLAVSGGLSAASIDGERLPAERPVWVRAGATISFGSMSAGCRTYLAIAGGIDVPVVMGSRSTDVRARIGGVGGQPLERGTRLQGGALSEQSHILHQWLRNKSLREDRAWTTVPWSASTVRKGSFSEGNPGSASAISLRVLRGAEWGRFAPESRARLFEQPYRVDVSSDRMGIRLKGSPLRIEAAVELSSHGVAAGTIQVPPGGQPIILGAGCQPTGGYPKLAHVIGSDLPLLGQAAPGALVRFVPTNREEAAKEARRADGELAELKAGVLLKIRADMERISSAR</sequence>
<dbReference type="GO" id="GO:0005524">
    <property type="term" value="F:ATP binding"/>
    <property type="evidence" value="ECO:0007669"/>
    <property type="project" value="UniProtKB-KW"/>
</dbReference>
<keyword evidence="7" id="KW-1185">Reference proteome</keyword>
<dbReference type="InterPro" id="IPR052708">
    <property type="entry name" value="PxpC"/>
</dbReference>
<dbReference type="GO" id="GO:0017168">
    <property type="term" value="F:5-oxoprolinase (ATP-hydrolyzing) activity"/>
    <property type="evidence" value="ECO:0007669"/>
    <property type="project" value="UniProtKB-EC"/>
</dbReference>
<protein>
    <submittedName>
        <fullName evidence="6">5-oxoprolinase subunit PxpB</fullName>
        <ecNumber evidence="6">3.5.2.9</ecNumber>
    </submittedName>
</protein>
<organism evidence="6 7">
    <name type="scientific">Cohnella faecalis</name>
    <dbReference type="NCBI Taxonomy" id="2315694"/>
    <lineage>
        <taxon>Bacteria</taxon>
        <taxon>Bacillati</taxon>
        <taxon>Bacillota</taxon>
        <taxon>Bacilli</taxon>
        <taxon>Bacillales</taxon>
        <taxon>Paenibacillaceae</taxon>
        <taxon>Cohnella</taxon>
    </lineage>
</organism>
<dbReference type="EC" id="3.5.2.9" evidence="6"/>
<dbReference type="SMART" id="SM00796">
    <property type="entry name" value="AHS1"/>
    <property type="match status" value="1"/>
</dbReference>
<dbReference type="RefSeq" id="WP_119148964.1">
    <property type="nucleotide sequence ID" value="NZ_JBHSOV010000021.1"/>
</dbReference>
<evidence type="ECO:0000256" key="1">
    <source>
        <dbReference type="ARBA" id="ARBA00022741"/>
    </source>
</evidence>